<name>A0ABW4R195_9BACT</name>
<proteinExistence type="predicted"/>
<gene>
    <name evidence="1" type="ORF">ACFSDX_24560</name>
</gene>
<evidence type="ECO:0000313" key="1">
    <source>
        <dbReference type="EMBL" id="MFD1875627.1"/>
    </source>
</evidence>
<reference evidence="2" key="1">
    <citation type="journal article" date="2019" name="Int. J. Syst. Evol. Microbiol.">
        <title>The Global Catalogue of Microorganisms (GCM) 10K type strain sequencing project: providing services to taxonomists for standard genome sequencing and annotation.</title>
        <authorList>
            <consortium name="The Broad Institute Genomics Platform"/>
            <consortium name="The Broad Institute Genome Sequencing Center for Infectious Disease"/>
            <person name="Wu L."/>
            <person name="Ma J."/>
        </authorList>
    </citation>
    <scope>NUCLEOTIDE SEQUENCE [LARGE SCALE GENOMIC DNA]</scope>
    <source>
        <strain evidence="2">CGMCC 1.15795</strain>
    </source>
</reference>
<evidence type="ECO:0000313" key="2">
    <source>
        <dbReference type="Proteomes" id="UP001597197"/>
    </source>
</evidence>
<organism evidence="1 2">
    <name type="scientific">Hymenobacter bucti</name>
    <dbReference type="NCBI Taxonomy" id="1844114"/>
    <lineage>
        <taxon>Bacteria</taxon>
        <taxon>Pseudomonadati</taxon>
        <taxon>Bacteroidota</taxon>
        <taxon>Cytophagia</taxon>
        <taxon>Cytophagales</taxon>
        <taxon>Hymenobacteraceae</taxon>
        <taxon>Hymenobacter</taxon>
    </lineage>
</organism>
<comment type="caution">
    <text evidence="1">The sequence shown here is derived from an EMBL/GenBank/DDBJ whole genome shotgun (WGS) entry which is preliminary data.</text>
</comment>
<accession>A0ABW4R195</accession>
<keyword evidence="2" id="KW-1185">Reference proteome</keyword>
<dbReference type="RefSeq" id="WP_382318521.1">
    <property type="nucleotide sequence ID" value="NZ_JBHUFD010000019.1"/>
</dbReference>
<sequence length="99" mass="11128">MEKNIRWPLLVFGTSDPALNRQVRGARQRGELREVAARIYLSDLTTAPEVLIRKNWLPVVQHLFPGALISHRSQLEGQPTAQGHLFLFLLSCDPSNRGG</sequence>
<dbReference type="EMBL" id="JBHUFD010000019">
    <property type="protein sequence ID" value="MFD1875627.1"/>
    <property type="molecule type" value="Genomic_DNA"/>
</dbReference>
<protein>
    <submittedName>
        <fullName evidence="1">Uncharacterized protein</fullName>
    </submittedName>
</protein>
<dbReference type="Proteomes" id="UP001597197">
    <property type="component" value="Unassembled WGS sequence"/>
</dbReference>